<dbReference type="AlphaFoldDB" id="A0A1Z4LHX8"/>
<gene>
    <name evidence="2" type="ORF">NIES267_01450</name>
</gene>
<dbReference type="OrthoDB" id="525862at2"/>
<protein>
    <submittedName>
        <fullName evidence="2">Uncharacterized protein</fullName>
    </submittedName>
</protein>
<reference evidence="2 3" key="1">
    <citation type="submission" date="2017-06" db="EMBL/GenBank/DDBJ databases">
        <title>Genome sequencing of cyanobaciteial culture collection at National Institute for Environmental Studies (NIES).</title>
        <authorList>
            <person name="Hirose Y."/>
            <person name="Shimura Y."/>
            <person name="Fujisawa T."/>
            <person name="Nakamura Y."/>
            <person name="Kawachi M."/>
        </authorList>
    </citation>
    <scope>NUCLEOTIDE SEQUENCE [LARGE SCALE GENOMIC DNA]</scope>
    <source>
        <strain evidence="2 3">NIES-267</strain>
    </source>
</reference>
<organism evidence="2 3">
    <name type="scientific">Calothrix parasitica NIES-267</name>
    <dbReference type="NCBI Taxonomy" id="1973488"/>
    <lineage>
        <taxon>Bacteria</taxon>
        <taxon>Bacillati</taxon>
        <taxon>Cyanobacteriota</taxon>
        <taxon>Cyanophyceae</taxon>
        <taxon>Nostocales</taxon>
        <taxon>Calotrichaceae</taxon>
        <taxon>Calothrix</taxon>
    </lineage>
</organism>
<evidence type="ECO:0000313" key="2">
    <source>
        <dbReference type="EMBL" id="BAY80688.1"/>
    </source>
</evidence>
<feature type="region of interest" description="Disordered" evidence="1">
    <location>
        <begin position="22"/>
        <end position="41"/>
    </location>
</feature>
<dbReference type="EMBL" id="AP018227">
    <property type="protein sequence ID" value="BAY80688.1"/>
    <property type="molecule type" value="Genomic_DNA"/>
</dbReference>
<dbReference type="Proteomes" id="UP000218418">
    <property type="component" value="Chromosome"/>
</dbReference>
<sequence>MGTIFSRFQSWLAENPNSLLSRFSTDEQETQEPEKSLTDLPPSVSSKLVAAVDKLPSDNPDVEAIQSTLDKAFEKWLSNPKVADNSLVILSSPVTTVSRILTESLHDWALEREISLRPLQWISRPQEVEDIAKRLRQQLGRGMVAVDSKEPEIVVIPNLSWCFLRSVDGLEGIDYLQDVLLQDNSRFWIIGAGEVGWEYLNHVSHFKAYCGESLELPQLNPEQLQEWFEPVISEFEITFAKPNIEFPKSDENQSYQNRYFSKLASVSEGVNTVAAQVFLHSIRYESNNKDNQENDENKGILSAQNPELPNLPRLDADEHYILYSVLLHGDLTLTGLSESLGDERSFVKGRVQMLRRKGLIEQKNGILTINPIHYPRIKNELSNNNFIIYESD</sequence>
<accession>A0A1Z4LHX8</accession>
<proteinExistence type="predicted"/>
<evidence type="ECO:0000256" key="1">
    <source>
        <dbReference type="SAM" id="MobiDB-lite"/>
    </source>
</evidence>
<keyword evidence="3" id="KW-1185">Reference proteome</keyword>
<evidence type="ECO:0000313" key="3">
    <source>
        <dbReference type="Proteomes" id="UP000218418"/>
    </source>
</evidence>
<name>A0A1Z4LHX8_9CYAN</name>